<proteinExistence type="predicted"/>
<reference evidence="1" key="1">
    <citation type="submission" date="2021-01" db="EMBL/GenBank/DDBJ databases">
        <authorList>
            <person name="Kaushik A."/>
        </authorList>
    </citation>
    <scope>NUCLEOTIDE SEQUENCE</scope>
    <source>
        <strain evidence="1">AG5</strain>
    </source>
</reference>
<evidence type="ECO:0000313" key="1">
    <source>
        <dbReference type="EMBL" id="CAE7231056.1"/>
    </source>
</evidence>
<sequence>MGSKSATGKQPRRLVVDFGNCLYDLIQNDSGDHPQLVHREGLIETSSRLIRFATLLGLAKGDKSLLEAVERAHIFITSNYLPGDQVILAVWTYFDHDTDCYAKATQILARHLVRHPPSSIGPS</sequence>
<dbReference type="Proteomes" id="UP000663827">
    <property type="component" value="Unassembled WGS sequence"/>
</dbReference>
<dbReference type="EMBL" id="CAJNJQ010006543">
    <property type="protein sequence ID" value="CAE7231056.1"/>
    <property type="molecule type" value="Genomic_DNA"/>
</dbReference>
<accession>A0A8H3EBJ6</accession>
<protein>
    <submittedName>
        <fullName evidence="1">Uncharacterized protein</fullName>
    </submittedName>
</protein>
<comment type="caution">
    <text evidence="1">The sequence shown here is derived from an EMBL/GenBank/DDBJ whole genome shotgun (WGS) entry which is preliminary data.</text>
</comment>
<evidence type="ECO:0000313" key="2">
    <source>
        <dbReference type="Proteomes" id="UP000663827"/>
    </source>
</evidence>
<organism evidence="1 2">
    <name type="scientific">Rhizoctonia solani</name>
    <dbReference type="NCBI Taxonomy" id="456999"/>
    <lineage>
        <taxon>Eukaryota</taxon>
        <taxon>Fungi</taxon>
        <taxon>Dikarya</taxon>
        <taxon>Basidiomycota</taxon>
        <taxon>Agaricomycotina</taxon>
        <taxon>Agaricomycetes</taxon>
        <taxon>Cantharellales</taxon>
        <taxon>Ceratobasidiaceae</taxon>
        <taxon>Rhizoctonia</taxon>
    </lineage>
</organism>
<dbReference type="AlphaFoldDB" id="A0A8H3EBJ6"/>
<name>A0A8H3EBJ6_9AGAM</name>
<gene>
    <name evidence="1" type="ORF">RDB_LOCUS186174</name>
</gene>